<accession>A0ABR0L5A5</accession>
<gene>
    <name evidence="2" type="ORF">LTR32_004191</name>
</gene>
<evidence type="ECO:0008006" key="4">
    <source>
        <dbReference type="Google" id="ProtNLM"/>
    </source>
</evidence>
<dbReference type="Proteomes" id="UP001308179">
    <property type="component" value="Unassembled WGS sequence"/>
</dbReference>
<evidence type="ECO:0000313" key="3">
    <source>
        <dbReference type="Proteomes" id="UP001308179"/>
    </source>
</evidence>
<evidence type="ECO:0000256" key="1">
    <source>
        <dbReference type="SAM" id="MobiDB-lite"/>
    </source>
</evidence>
<keyword evidence="3" id="KW-1185">Reference proteome</keyword>
<organism evidence="2 3">
    <name type="scientific">Rachicladosporium monterosium</name>
    <dbReference type="NCBI Taxonomy" id="1507873"/>
    <lineage>
        <taxon>Eukaryota</taxon>
        <taxon>Fungi</taxon>
        <taxon>Dikarya</taxon>
        <taxon>Ascomycota</taxon>
        <taxon>Pezizomycotina</taxon>
        <taxon>Dothideomycetes</taxon>
        <taxon>Dothideomycetidae</taxon>
        <taxon>Cladosporiales</taxon>
        <taxon>Cladosporiaceae</taxon>
        <taxon>Rachicladosporium</taxon>
    </lineage>
</organism>
<dbReference type="InterPro" id="IPR011990">
    <property type="entry name" value="TPR-like_helical_dom_sf"/>
</dbReference>
<feature type="region of interest" description="Disordered" evidence="1">
    <location>
        <begin position="546"/>
        <end position="565"/>
    </location>
</feature>
<proteinExistence type="predicted"/>
<evidence type="ECO:0000313" key="2">
    <source>
        <dbReference type="EMBL" id="KAK5143739.1"/>
    </source>
</evidence>
<protein>
    <recommendedName>
        <fullName evidence="4">F-box domain-containing protein</fullName>
    </recommendedName>
</protein>
<name>A0ABR0L5A5_9PEZI</name>
<reference evidence="2 3" key="1">
    <citation type="submission" date="2023-08" db="EMBL/GenBank/DDBJ databases">
        <title>Black Yeasts Isolated from many extreme environments.</title>
        <authorList>
            <person name="Coleine C."/>
            <person name="Stajich J.E."/>
            <person name="Selbmann L."/>
        </authorList>
    </citation>
    <scope>NUCLEOTIDE SEQUENCE [LARGE SCALE GENOMIC DNA]</scope>
    <source>
        <strain evidence="2 3">CCFEE 5386</strain>
    </source>
</reference>
<comment type="caution">
    <text evidence="2">The sequence shown here is derived from an EMBL/GenBank/DDBJ whole genome shotgun (WGS) entry which is preliminary data.</text>
</comment>
<dbReference type="EMBL" id="JAVRRR010000285">
    <property type="protein sequence ID" value="KAK5143739.1"/>
    <property type="molecule type" value="Genomic_DNA"/>
</dbReference>
<dbReference type="Gene3D" id="1.25.40.10">
    <property type="entry name" value="Tetratricopeptide repeat domain"/>
    <property type="match status" value="1"/>
</dbReference>
<sequence length="639" mass="71906">MEDSTAAFVLDLPPEIVVGILTTLDKPSQKRFRLVSNVCATLASPVLFGHIYFDFDFGGTNNLVAISRQPKLCRHVHTIELRRRSGLRLFEDINAWRDATVYGYRPAMPGLDDGVVEVTAGSMTQQEWDMLTDDAIQRLYDAYESDRKAIVGYTSQLASALSSIVCYKHNRTLVDQGISSVHRILTDFDGAIARLSYASRFVHDPGYMGDDWRIHWRTVQFHGHGILDGSSIGDDEDIENIQLFAALRSIMLSTDTITSVSLCTRSHAFWSIAYLRRLLDWNERTKSRWSPGDAGLEQWIHDIGGPLTACQYIEAATRHLVLVESAFSRLAILECWIDTVGADGSHELATIAGALSSMLQQATDLRALQLSFCDLAWCEQLQRPFYDGHSSNRLPPRAMLTQLLSASAEVFTGIIRSQGLRRLRKLELTLTTAETHLSSFLLELRFLRHLTLRRVAFLPRQGRWEIFFQRISQNLQLESIELLALEDVPIERPRLLLEPTASIWRTTGLERHCYSCYEHAVVRFVLPQATSLPPIDPEEFIRQHSMGGTERSKPPCDPGSQRTAKQSGYVSPMIECAFKAAWFAAEQGENAAAEEMNRRALKGRGKALGKEHSSTLTSVNNPALMVRFQGKYEAAEEMV</sequence>